<dbReference type="InterPro" id="IPR017441">
    <property type="entry name" value="Protein_kinase_ATP_BS"/>
</dbReference>
<dbReference type="PANTHER" id="PTHR43289:SF6">
    <property type="entry name" value="SERINE_THREONINE-PROTEIN KINASE NEKL-3"/>
    <property type="match status" value="1"/>
</dbReference>
<evidence type="ECO:0000313" key="9">
    <source>
        <dbReference type="EMBL" id="CAB4857543.1"/>
    </source>
</evidence>
<keyword evidence="2" id="KW-0808">Transferase</keyword>
<evidence type="ECO:0000256" key="6">
    <source>
        <dbReference type="SAM" id="MobiDB-lite"/>
    </source>
</evidence>
<evidence type="ECO:0000256" key="3">
    <source>
        <dbReference type="ARBA" id="ARBA00022741"/>
    </source>
</evidence>
<dbReference type="SMART" id="SM00220">
    <property type="entry name" value="S_TKc"/>
    <property type="match status" value="1"/>
</dbReference>
<dbReference type="CDD" id="cd14014">
    <property type="entry name" value="STKc_PknB_like"/>
    <property type="match status" value="1"/>
</dbReference>
<evidence type="ECO:0000256" key="1">
    <source>
        <dbReference type="ARBA" id="ARBA00022527"/>
    </source>
</evidence>
<evidence type="ECO:0000256" key="7">
    <source>
        <dbReference type="SAM" id="Phobius"/>
    </source>
</evidence>
<evidence type="ECO:0000256" key="5">
    <source>
        <dbReference type="ARBA" id="ARBA00022840"/>
    </source>
</evidence>
<dbReference type="InterPro" id="IPR011009">
    <property type="entry name" value="Kinase-like_dom_sf"/>
</dbReference>
<organism evidence="9">
    <name type="scientific">freshwater metagenome</name>
    <dbReference type="NCBI Taxonomy" id="449393"/>
    <lineage>
        <taxon>unclassified sequences</taxon>
        <taxon>metagenomes</taxon>
        <taxon>ecological metagenomes</taxon>
    </lineage>
</organism>
<keyword evidence="5" id="KW-0067">ATP-binding</keyword>
<dbReference type="Pfam" id="PF00069">
    <property type="entry name" value="Pkinase"/>
    <property type="match status" value="1"/>
</dbReference>
<dbReference type="PROSITE" id="PS00107">
    <property type="entry name" value="PROTEIN_KINASE_ATP"/>
    <property type="match status" value="1"/>
</dbReference>
<dbReference type="FunFam" id="3.30.200.20:FF:000035">
    <property type="entry name" value="Serine/threonine protein kinase Stk1"/>
    <property type="match status" value="1"/>
</dbReference>
<dbReference type="PROSITE" id="PS50011">
    <property type="entry name" value="PROTEIN_KINASE_DOM"/>
    <property type="match status" value="1"/>
</dbReference>
<accession>A0A6J7CRD0</accession>
<keyword evidence="7" id="KW-0812">Transmembrane</keyword>
<dbReference type="FunFam" id="1.10.510.10:FF:000021">
    <property type="entry name" value="Serine/threonine protein kinase"/>
    <property type="match status" value="1"/>
</dbReference>
<sequence>MTGELFAGRYELGDRLGSGGMSTVVLAFDRRLERNVAVKLLAEHLADDQDFVTRFRREALSAARLVHPNIVQVYDFGLDERSGRHYIVMEHVAGRSAAEILREQGILPVPEALSIIGQACRGLDHAHQHGVVHRDVKPGNLLRSDDGVVKLADFGIAKALSEESAITQVGSVLGTAAYLGPEQASGVEATPASDIYSLGVVTYQFLSGRLPYEAQSLTELVLRQRQEAPILLSDLNAEVGPELSHAVDRALALEPQDRYATAEDFHEALQDGVRGVEPPPPPVTVEQRIPSAPTPRPAPAPSTQPAQRRRRRLAPALVILVALIAGIAAILFATRSTDTVRLRRVVYEQVDRTSQELQQLVRQNTR</sequence>
<dbReference type="GO" id="GO:0004674">
    <property type="term" value="F:protein serine/threonine kinase activity"/>
    <property type="evidence" value="ECO:0007669"/>
    <property type="project" value="UniProtKB-KW"/>
</dbReference>
<feature type="compositionally biased region" description="Pro residues" evidence="6">
    <location>
        <begin position="292"/>
        <end position="302"/>
    </location>
</feature>
<proteinExistence type="predicted"/>
<name>A0A6J7CRD0_9ZZZZ</name>
<protein>
    <submittedName>
        <fullName evidence="9">Unannotated protein</fullName>
    </submittedName>
</protein>
<dbReference type="Gene3D" id="1.10.510.10">
    <property type="entry name" value="Transferase(Phosphotransferase) domain 1"/>
    <property type="match status" value="1"/>
</dbReference>
<dbReference type="AlphaFoldDB" id="A0A6J7CRD0"/>
<gene>
    <name evidence="9" type="ORF">UFOPK3423_00057</name>
</gene>
<keyword evidence="4" id="KW-0418">Kinase</keyword>
<reference evidence="9" key="1">
    <citation type="submission" date="2020-05" db="EMBL/GenBank/DDBJ databases">
        <authorList>
            <person name="Chiriac C."/>
            <person name="Salcher M."/>
            <person name="Ghai R."/>
            <person name="Kavagutti S V."/>
        </authorList>
    </citation>
    <scope>NUCLEOTIDE SEQUENCE</scope>
</reference>
<dbReference type="Gene3D" id="3.30.200.20">
    <property type="entry name" value="Phosphorylase Kinase, domain 1"/>
    <property type="match status" value="1"/>
</dbReference>
<evidence type="ECO:0000256" key="4">
    <source>
        <dbReference type="ARBA" id="ARBA00022777"/>
    </source>
</evidence>
<dbReference type="GO" id="GO:0005524">
    <property type="term" value="F:ATP binding"/>
    <property type="evidence" value="ECO:0007669"/>
    <property type="project" value="UniProtKB-KW"/>
</dbReference>
<keyword evidence="7" id="KW-1133">Transmembrane helix</keyword>
<dbReference type="EMBL" id="CAFBLQ010000003">
    <property type="protein sequence ID" value="CAB4857543.1"/>
    <property type="molecule type" value="Genomic_DNA"/>
</dbReference>
<keyword evidence="1" id="KW-0723">Serine/threonine-protein kinase</keyword>
<feature type="region of interest" description="Disordered" evidence="6">
    <location>
        <begin position="272"/>
        <end position="309"/>
    </location>
</feature>
<keyword evidence="7" id="KW-0472">Membrane</keyword>
<evidence type="ECO:0000259" key="8">
    <source>
        <dbReference type="PROSITE" id="PS50011"/>
    </source>
</evidence>
<dbReference type="InterPro" id="IPR000719">
    <property type="entry name" value="Prot_kinase_dom"/>
</dbReference>
<dbReference type="SUPFAM" id="SSF56112">
    <property type="entry name" value="Protein kinase-like (PK-like)"/>
    <property type="match status" value="1"/>
</dbReference>
<keyword evidence="3" id="KW-0547">Nucleotide-binding</keyword>
<feature type="transmembrane region" description="Helical" evidence="7">
    <location>
        <begin position="313"/>
        <end position="334"/>
    </location>
</feature>
<evidence type="ECO:0000256" key="2">
    <source>
        <dbReference type="ARBA" id="ARBA00022679"/>
    </source>
</evidence>
<feature type="domain" description="Protein kinase" evidence="8">
    <location>
        <begin position="10"/>
        <end position="269"/>
    </location>
</feature>
<dbReference type="PANTHER" id="PTHR43289">
    <property type="entry name" value="MITOGEN-ACTIVATED PROTEIN KINASE KINASE KINASE 20-RELATED"/>
    <property type="match status" value="1"/>
</dbReference>